<dbReference type="Pfam" id="PF04285">
    <property type="entry name" value="DUF444"/>
    <property type="match status" value="1"/>
</dbReference>
<proteinExistence type="inferred from homology"/>
<evidence type="ECO:0000256" key="1">
    <source>
        <dbReference type="HAMAP-Rule" id="MF_01232"/>
    </source>
</evidence>
<accession>A0A6B8KKI3</accession>
<feature type="compositionally biased region" description="Gly residues" evidence="2">
    <location>
        <begin position="92"/>
        <end position="108"/>
    </location>
</feature>
<feature type="region of interest" description="Disordered" evidence="2">
    <location>
        <begin position="83"/>
        <end position="109"/>
    </location>
</feature>
<protein>
    <recommendedName>
        <fullName evidence="1">UPF0229 protein H2LOC_016525</fullName>
    </recommendedName>
</protein>
<dbReference type="RefSeq" id="WP_136497886.1">
    <property type="nucleotide sequence ID" value="NZ_CP046052.1"/>
</dbReference>
<dbReference type="PANTHER" id="PTHR30510">
    <property type="entry name" value="UPF0229 PROTEIN YEAH"/>
    <property type="match status" value="1"/>
</dbReference>
<evidence type="ECO:0000313" key="3">
    <source>
        <dbReference type="EMBL" id="QGM47168.1"/>
    </source>
</evidence>
<gene>
    <name evidence="3" type="ORF">H2LOC_016525</name>
</gene>
<dbReference type="AlphaFoldDB" id="A0A6B8KKI3"/>
<sequence>MRIVDRRLNPSGKNFENRQRFLRRVKRMVERAVRDASRERSIEELENPGEISIPADGVRQPILHHGPGSRRDLILPGNREYVEGDRIARPPGGEGGDGAASGAGGGKGQQDAFRFMLTREEFLDIFLDDLELPDLAKRRIALVDKEGLRRAGYATTGTPNNLALNRTMRMSLSRRIALGRPKAETIARLESELAEAAAEESASVESLQSKLDALRRRRSRVAYLDPVDLRYRRFERFPKPVAQAVMFCLMDVSGSMTEHTKDIAKRFFMLLHIFLMRRYKRIEVVFIRHTDEAAEVDEETFFRSVETGGTMVSSALEEMLRVVKDRYDPADWNIYAAQASDGDNLLGDNDLTRELLQSAILPLCQYFAYIEVRESFLDEANPFEGGQSSLWTAYAPLQKEGGKFQMRRVSRRERIYPVFRELFHRREAGAAHGDQA</sequence>
<dbReference type="KEGG" id="mhey:H2LOC_016525"/>
<dbReference type="OrthoDB" id="9788289at2"/>
<reference evidence="3 4" key="1">
    <citation type="submission" date="2019-11" db="EMBL/GenBank/DDBJ databases">
        <title>The genome sequence of Methylocystis heyeri.</title>
        <authorList>
            <person name="Oshkin I.Y."/>
            <person name="Miroshnikov K."/>
            <person name="Dedysh S.N."/>
        </authorList>
    </citation>
    <scope>NUCLEOTIDE SEQUENCE [LARGE SCALE GENOMIC DNA]</scope>
    <source>
        <strain evidence="3 4">H2</strain>
    </source>
</reference>
<dbReference type="InterPro" id="IPR006698">
    <property type="entry name" value="UPF0229"/>
</dbReference>
<dbReference type="EMBL" id="CP046052">
    <property type="protein sequence ID" value="QGM47168.1"/>
    <property type="molecule type" value="Genomic_DNA"/>
</dbReference>
<dbReference type="HAMAP" id="MF_01232">
    <property type="entry name" value="UPF0229"/>
    <property type="match status" value="1"/>
</dbReference>
<dbReference type="Proteomes" id="UP000309061">
    <property type="component" value="Chromosome"/>
</dbReference>
<organism evidence="3 4">
    <name type="scientific">Methylocystis heyeri</name>
    <dbReference type="NCBI Taxonomy" id="391905"/>
    <lineage>
        <taxon>Bacteria</taxon>
        <taxon>Pseudomonadati</taxon>
        <taxon>Pseudomonadota</taxon>
        <taxon>Alphaproteobacteria</taxon>
        <taxon>Hyphomicrobiales</taxon>
        <taxon>Methylocystaceae</taxon>
        <taxon>Methylocystis</taxon>
    </lineage>
</organism>
<evidence type="ECO:0000313" key="4">
    <source>
        <dbReference type="Proteomes" id="UP000309061"/>
    </source>
</evidence>
<evidence type="ECO:0000256" key="2">
    <source>
        <dbReference type="SAM" id="MobiDB-lite"/>
    </source>
</evidence>
<dbReference type="NCBIfam" id="NF003708">
    <property type="entry name" value="PRK05325.1-3"/>
    <property type="match status" value="1"/>
</dbReference>
<dbReference type="PANTHER" id="PTHR30510:SF2">
    <property type="entry name" value="UPF0229 PROTEIN YEAH"/>
    <property type="match status" value="1"/>
</dbReference>
<dbReference type="NCBIfam" id="NF003707">
    <property type="entry name" value="PRK05325.1-2"/>
    <property type="match status" value="1"/>
</dbReference>
<keyword evidence="4" id="KW-1185">Reference proteome</keyword>
<comment type="similarity">
    <text evidence="1">Belongs to the UPF0229 family.</text>
</comment>
<name>A0A6B8KKI3_9HYPH</name>